<proteinExistence type="predicted"/>
<comment type="caution">
    <text evidence="2">The sequence shown here is derived from an EMBL/GenBank/DDBJ whole genome shotgun (WGS) entry which is preliminary data.</text>
</comment>
<dbReference type="EMBL" id="JAUHHV010000006">
    <property type="protein sequence ID" value="KAK1421887.1"/>
    <property type="molecule type" value="Genomic_DNA"/>
</dbReference>
<dbReference type="Proteomes" id="UP001229421">
    <property type="component" value="Unassembled WGS sequence"/>
</dbReference>
<protein>
    <submittedName>
        <fullName evidence="2">Uncharacterized protein</fullName>
    </submittedName>
</protein>
<evidence type="ECO:0000256" key="1">
    <source>
        <dbReference type="SAM" id="MobiDB-lite"/>
    </source>
</evidence>
<sequence length="253" mass="28864">MIMIDYGKNNYKKRDDADNLEFLFGKKKDGIKIGNGSLNIKDIVNRKTINQVSRFWSDYNVNLNQNADKILQMEDIIAQKEVSGKVGEGSPSNVKSNSSVYPSTYVSHTTNTPTSYLRFDGEVNPFSWVPKPPFHSATPIQPPQNRCVPLTTIENSIVNDSFQHEQQHHLSLALIKQVKDQESCVWSRNLWAPNEPMERHVSQDQLLNQVPPHFLSQMEMSRANLVKNPLPFDTQQDSRFPMGNQLQHHPPGI</sequence>
<evidence type="ECO:0000313" key="3">
    <source>
        <dbReference type="Proteomes" id="UP001229421"/>
    </source>
</evidence>
<reference evidence="2" key="1">
    <citation type="journal article" date="2023" name="bioRxiv">
        <title>Improved chromosome-level genome assembly for marigold (Tagetes erecta).</title>
        <authorList>
            <person name="Jiang F."/>
            <person name="Yuan L."/>
            <person name="Wang S."/>
            <person name="Wang H."/>
            <person name="Xu D."/>
            <person name="Wang A."/>
            <person name="Fan W."/>
        </authorList>
    </citation>
    <scope>NUCLEOTIDE SEQUENCE</scope>
    <source>
        <strain evidence="2">WSJ</strain>
        <tissue evidence="2">Leaf</tissue>
    </source>
</reference>
<feature type="region of interest" description="Disordered" evidence="1">
    <location>
        <begin position="229"/>
        <end position="253"/>
    </location>
</feature>
<accession>A0AAD8KKB7</accession>
<name>A0AAD8KKB7_TARER</name>
<evidence type="ECO:0000313" key="2">
    <source>
        <dbReference type="EMBL" id="KAK1421887.1"/>
    </source>
</evidence>
<dbReference type="AlphaFoldDB" id="A0AAD8KKB7"/>
<gene>
    <name evidence="2" type="ORF">QVD17_24600</name>
</gene>
<keyword evidence="3" id="KW-1185">Reference proteome</keyword>
<organism evidence="2 3">
    <name type="scientific">Tagetes erecta</name>
    <name type="common">African marigold</name>
    <dbReference type="NCBI Taxonomy" id="13708"/>
    <lineage>
        <taxon>Eukaryota</taxon>
        <taxon>Viridiplantae</taxon>
        <taxon>Streptophyta</taxon>
        <taxon>Embryophyta</taxon>
        <taxon>Tracheophyta</taxon>
        <taxon>Spermatophyta</taxon>
        <taxon>Magnoliopsida</taxon>
        <taxon>eudicotyledons</taxon>
        <taxon>Gunneridae</taxon>
        <taxon>Pentapetalae</taxon>
        <taxon>asterids</taxon>
        <taxon>campanulids</taxon>
        <taxon>Asterales</taxon>
        <taxon>Asteraceae</taxon>
        <taxon>Asteroideae</taxon>
        <taxon>Heliantheae alliance</taxon>
        <taxon>Tageteae</taxon>
        <taxon>Tagetes</taxon>
    </lineage>
</organism>